<dbReference type="PANTHER" id="PTHR42847">
    <property type="entry name" value="ALKANESULFONATE MONOOXYGENASE"/>
    <property type="match status" value="1"/>
</dbReference>
<keyword evidence="7" id="KW-1185">Reference proteome</keyword>
<dbReference type="InterPro" id="IPR050172">
    <property type="entry name" value="SsuD_RutA_monooxygenase"/>
</dbReference>
<accession>A0ABU7K8V4</accession>
<protein>
    <submittedName>
        <fullName evidence="6">LLM class flavin-dependent oxidoreductase</fullName>
    </submittedName>
</protein>
<comment type="caution">
    <text evidence="6">The sequence shown here is derived from an EMBL/GenBank/DDBJ whole genome shotgun (WGS) entry which is preliminary data.</text>
</comment>
<organism evidence="6 7">
    <name type="scientific">Nocardiopsis codii</name>
    <dbReference type="NCBI Taxonomy" id="3065942"/>
    <lineage>
        <taxon>Bacteria</taxon>
        <taxon>Bacillati</taxon>
        <taxon>Actinomycetota</taxon>
        <taxon>Actinomycetes</taxon>
        <taxon>Streptosporangiales</taxon>
        <taxon>Nocardiopsidaceae</taxon>
        <taxon>Nocardiopsis</taxon>
    </lineage>
</organism>
<dbReference type="InterPro" id="IPR036661">
    <property type="entry name" value="Luciferase-like_sf"/>
</dbReference>
<dbReference type="Gene3D" id="3.20.20.30">
    <property type="entry name" value="Luciferase-like domain"/>
    <property type="match status" value="1"/>
</dbReference>
<reference evidence="6 7" key="1">
    <citation type="submission" date="2023-08" db="EMBL/GenBank/DDBJ databases">
        <authorList>
            <person name="Girao M."/>
            <person name="Carvalho M.F."/>
        </authorList>
    </citation>
    <scope>NUCLEOTIDE SEQUENCE [LARGE SCALE GENOMIC DNA]</scope>
    <source>
        <strain evidence="6 7">CT-R113</strain>
    </source>
</reference>
<keyword evidence="3" id="KW-0560">Oxidoreductase</keyword>
<dbReference type="SUPFAM" id="SSF51679">
    <property type="entry name" value="Bacterial luciferase-like"/>
    <property type="match status" value="1"/>
</dbReference>
<dbReference type="EMBL" id="JAUZMY010000010">
    <property type="protein sequence ID" value="MEE2037992.1"/>
    <property type="molecule type" value="Genomic_DNA"/>
</dbReference>
<dbReference type="Proteomes" id="UP001356095">
    <property type="component" value="Unassembled WGS sequence"/>
</dbReference>
<keyword evidence="1" id="KW-0285">Flavoprotein</keyword>
<dbReference type="RefSeq" id="WP_330091783.1">
    <property type="nucleotide sequence ID" value="NZ_JAUZMY010000010.1"/>
</dbReference>
<sequence>MPELILRLPTRQPPARGLGPVATDVRAGLYGPLEHLFQTGRAAEIAGLGGVLAPDDPGGEEPWTVAAGALRHSRHLRVVAEFSPSFATPVYAAKVSATLQRAAGGRLGWRVAVGGDPAARAAQGDTVTGPDAFRRAAEFLTAAKGVWHQRPYTFEGDFYRVLDGGFGHPLAGHPFPTVYLSGTGEAELDLSAEHADVHLVRFGADLDAVRAALADRASAHGREVRLGVELSLSVRQTGRDDGPPEGVTGHWDGFAGLGHTVPEGLVGTPDELAAELDRLAGRGVDTFVVEATPALPEAYRLGEHVLPALEALAAREASGAR</sequence>
<dbReference type="Pfam" id="PF00296">
    <property type="entry name" value="Bac_luciferase"/>
    <property type="match status" value="1"/>
</dbReference>
<proteinExistence type="predicted"/>
<evidence type="ECO:0000256" key="4">
    <source>
        <dbReference type="ARBA" id="ARBA00023033"/>
    </source>
</evidence>
<evidence type="ECO:0000256" key="2">
    <source>
        <dbReference type="ARBA" id="ARBA00022643"/>
    </source>
</evidence>
<gene>
    <name evidence="6" type="ORF">Q8791_12275</name>
</gene>
<dbReference type="PANTHER" id="PTHR42847:SF4">
    <property type="entry name" value="ALKANESULFONATE MONOOXYGENASE-RELATED"/>
    <property type="match status" value="1"/>
</dbReference>
<evidence type="ECO:0000313" key="6">
    <source>
        <dbReference type="EMBL" id="MEE2037992.1"/>
    </source>
</evidence>
<keyword evidence="2" id="KW-0288">FMN</keyword>
<dbReference type="InterPro" id="IPR011251">
    <property type="entry name" value="Luciferase-like_dom"/>
</dbReference>
<keyword evidence="4" id="KW-0503">Monooxygenase</keyword>
<name>A0ABU7K8V4_9ACTN</name>
<evidence type="ECO:0000256" key="1">
    <source>
        <dbReference type="ARBA" id="ARBA00022630"/>
    </source>
</evidence>
<evidence type="ECO:0000259" key="5">
    <source>
        <dbReference type="Pfam" id="PF00296"/>
    </source>
</evidence>
<evidence type="ECO:0000256" key="3">
    <source>
        <dbReference type="ARBA" id="ARBA00023002"/>
    </source>
</evidence>
<feature type="domain" description="Luciferase-like" evidence="5">
    <location>
        <begin position="27"/>
        <end position="237"/>
    </location>
</feature>
<evidence type="ECO:0000313" key="7">
    <source>
        <dbReference type="Proteomes" id="UP001356095"/>
    </source>
</evidence>